<protein>
    <submittedName>
        <fullName evidence="1">Uncharacterized protein</fullName>
    </submittedName>
</protein>
<accession>A0A6B0V1F9</accession>
<name>A0A6B0V1F9_IXORI</name>
<reference evidence="1" key="1">
    <citation type="submission" date="2019-12" db="EMBL/GenBank/DDBJ databases">
        <title>An insight into the sialome of adult female Ixodes ricinus ticks feeding for 6 days.</title>
        <authorList>
            <person name="Perner J."/>
            <person name="Ribeiro J.M.C."/>
        </authorList>
    </citation>
    <scope>NUCLEOTIDE SEQUENCE</scope>
    <source>
        <strain evidence="1">Semi-engorged</strain>
        <tissue evidence="1">Salivary glands</tissue>
    </source>
</reference>
<dbReference type="EMBL" id="GIFC01013573">
    <property type="protein sequence ID" value="MXU95656.1"/>
    <property type="molecule type" value="Transcribed_RNA"/>
</dbReference>
<evidence type="ECO:0000313" key="1">
    <source>
        <dbReference type="EMBL" id="MXU95656.1"/>
    </source>
</evidence>
<sequence length="191" mass="21145">MILKARQSSVILIMTAAARASKRCTPSACAAVTRSLTSSAAERHPGPFGGSAGEPFLPLALFLQVLAVVAEPLFVQGGQAARRRKQLLTFELFQEALVHVPEHRSPARQFACIARTWLWQFHTLPTLDILRGSSRRAVQTDWVRRICAHDPEGALFVEAHLPRRRAVLHPLQHPEAVCLPSQQKDVARPVE</sequence>
<proteinExistence type="predicted"/>
<dbReference type="AlphaFoldDB" id="A0A6B0V1F9"/>
<organism evidence="1">
    <name type="scientific">Ixodes ricinus</name>
    <name type="common">Common tick</name>
    <name type="synonym">Acarus ricinus</name>
    <dbReference type="NCBI Taxonomy" id="34613"/>
    <lineage>
        <taxon>Eukaryota</taxon>
        <taxon>Metazoa</taxon>
        <taxon>Ecdysozoa</taxon>
        <taxon>Arthropoda</taxon>
        <taxon>Chelicerata</taxon>
        <taxon>Arachnida</taxon>
        <taxon>Acari</taxon>
        <taxon>Parasitiformes</taxon>
        <taxon>Ixodida</taxon>
        <taxon>Ixodoidea</taxon>
        <taxon>Ixodidae</taxon>
        <taxon>Ixodinae</taxon>
        <taxon>Ixodes</taxon>
    </lineage>
</organism>